<dbReference type="InterPro" id="IPR006500">
    <property type="entry name" value="Helicase_put_C_phage/plasmid"/>
</dbReference>
<keyword evidence="3" id="KW-0347">Helicase</keyword>
<dbReference type="InterPro" id="IPR027417">
    <property type="entry name" value="P-loop_NTPase"/>
</dbReference>
<evidence type="ECO:0000256" key="3">
    <source>
        <dbReference type="ARBA" id="ARBA00022806"/>
    </source>
</evidence>
<gene>
    <name evidence="6" type="ORF">HV560_07755</name>
</gene>
<keyword evidence="2" id="KW-0378">Hydrolase</keyword>
<dbReference type="SUPFAM" id="SSF46785">
    <property type="entry name" value="Winged helix' DNA-binding domain"/>
    <property type="match status" value="1"/>
</dbReference>
<dbReference type="RefSeq" id="WP_176812583.1">
    <property type="nucleotide sequence ID" value="NZ_CP055305.1"/>
</dbReference>
<evidence type="ECO:0000259" key="5">
    <source>
        <dbReference type="PROSITE" id="PS51206"/>
    </source>
</evidence>
<dbReference type="Pfam" id="PF19263">
    <property type="entry name" value="DUF5906"/>
    <property type="match status" value="1"/>
</dbReference>
<sequence length="577" mass="65250">MTKLRNAPFVDKQPKGKPYEAYIIAGGNAWNKTKQQTVLEWTKAEANYQPIILGSKELREIDRLKLALEVGNVAIYRAGTLTEAEKSAICQNLAKYSAAETVVFYDEALQLEENASGYIARLRTENGGSVAEKPKIKESDRTNDKARAFQKWLGLDLAFQCGSREIHAYNGKIWEKVEREQINRSVVTFLEENEIGYSKKSVNALLETMEIQLPLMGEVAGDLIAFDNGVLNRNTLLFEPHNRQNWLTAYIPHSYDENVAETPHFDQWLNFVSDGKQDKAKNILAALYAILTNRYNWQVFFQVTGKGGSGKSVFAGIATLLAGEKNTASARLENFDDERKIAGLEDKKLIICSEQTKYAGDGGGLKAITGGDMVRVDPKNKHPFNARIAAMIMIVNNDPCKWTERNGGIDRRIVNFRFNKRPPENERDPYFMDKITLEIGGIIRKVLDTFPDPLEAKRALEEQKESLEALEIKKQSDPLTDFFEYLYTTENTDGLYIGTGNTLGHDKIRTHLYPAYLAFVKAKNVLELGLNTFVVGIEQAVKQHGNKHDFTKRKTNKGQRTNVHFKNFDDFQSDILN</sequence>
<reference evidence="6 7" key="1">
    <citation type="submission" date="2020-06" db="EMBL/GenBank/DDBJ databases">
        <title>Mannheimia pernigra sp. nov. isolated from bovine respiratory tract.</title>
        <authorList>
            <person name="Kuhnert P."/>
            <person name="Akarsu-Egger H."/>
        </authorList>
    </citation>
    <scope>NUCLEOTIDE SEQUENCE [LARGE SCALE GENOMIC DNA]</scope>
    <source>
        <strain evidence="6 7">17CN0883</strain>
    </source>
</reference>
<dbReference type="InterPro" id="IPR051620">
    <property type="entry name" value="ORF904-like_C"/>
</dbReference>
<dbReference type="SUPFAM" id="SSF52540">
    <property type="entry name" value="P-loop containing nucleoside triphosphate hydrolases"/>
    <property type="match status" value="1"/>
</dbReference>
<dbReference type="PANTHER" id="PTHR35372">
    <property type="entry name" value="ATP BINDING PROTEIN-RELATED"/>
    <property type="match status" value="1"/>
</dbReference>
<proteinExistence type="predicted"/>
<name>A0ABD7A8U3_9PAST</name>
<organism evidence="6 7">
    <name type="scientific">Mannheimia pernigra</name>
    <dbReference type="NCBI Taxonomy" id="111844"/>
    <lineage>
        <taxon>Bacteria</taxon>
        <taxon>Pseudomonadati</taxon>
        <taxon>Pseudomonadota</taxon>
        <taxon>Gammaproteobacteria</taxon>
        <taxon>Pasteurellales</taxon>
        <taxon>Pasteurellaceae</taxon>
        <taxon>Mannheimia</taxon>
    </lineage>
</organism>
<dbReference type="GO" id="GO:0016787">
    <property type="term" value="F:hydrolase activity"/>
    <property type="evidence" value="ECO:0007669"/>
    <property type="project" value="UniProtKB-KW"/>
</dbReference>
<dbReference type="GO" id="GO:0005524">
    <property type="term" value="F:ATP binding"/>
    <property type="evidence" value="ECO:0007669"/>
    <property type="project" value="UniProtKB-KW"/>
</dbReference>
<evidence type="ECO:0000313" key="6">
    <source>
        <dbReference type="EMBL" id="QLB42717.1"/>
    </source>
</evidence>
<dbReference type="GO" id="GO:0004386">
    <property type="term" value="F:helicase activity"/>
    <property type="evidence" value="ECO:0007669"/>
    <property type="project" value="UniProtKB-KW"/>
</dbReference>
<evidence type="ECO:0000256" key="4">
    <source>
        <dbReference type="ARBA" id="ARBA00022840"/>
    </source>
</evidence>
<dbReference type="Gene3D" id="3.40.50.300">
    <property type="entry name" value="P-loop containing nucleotide triphosphate hydrolases"/>
    <property type="match status" value="1"/>
</dbReference>
<dbReference type="Pfam" id="PF08706">
    <property type="entry name" value="D5_N"/>
    <property type="match status" value="1"/>
</dbReference>
<dbReference type="InterPro" id="IPR045455">
    <property type="entry name" value="NrS-1_pol-like_helicase"/>
</dbReference>
<dbReference type="EMBL" id="CP055305">
    <property type="protein sequence ID" value="QLB42717.1"/>
    <property type="molecule type" value="Genomic_DNA"/>
</dbReference>
<evidence type="ECO:0000256" key="1">
    <source>
        <dbReference type="ARBA" id="ARBA00022741"/>
    </source>
</evidence>
<dbReference type="AlphaFoldDB" id="A0ABD7A8U3"/>
<keyword evidence="4" id="KW-0067">ATP-binding</keyword>
<evidence type="ECO:0000256" key="2">
    <source>
        <dbReference type="ARBA" id="ARBA00022801"/>
    </source>
</evidence>
<dbReference type="InterPro" id="IPR014818">
    <property type="entry name" value="Phage/plasmid_primase_P4_C"/>
</dbReference>
<protein>
    <submittedName>
        <fullName evidence="6">DNA primase</fullName>
    </submittedName>
</protein>
<dbReference type="PANTHER" id="PTHR35372:SF2">
    <property type="entry name" value="SF3 HELICASE DOMAIN-CONTAINING PROTEIN"/>
    <property type="match status" value="1"/>
</dbReference>
<dbReference type="NCBIfam" id="TIGR01613">
    <property type="entry name" value="primase_Cterm"/>
    <property type="match status" value="1"/>
</dbReference>
<dbReference type="InterPro" id="IPR036390">
    <property type="entry name" value="WH_DNA-bd_sf"/>
</dbReference>
<dbReference type="Gene3D" id="1.10.10.10">
    <property type="entry name" value="Winged helix-like DNA-binding domain superfamily/Winged helix DNA-binding domain"/>
    <property type="match status" value="1"/>
</dbReference>
<dbReference type="Pfam" id="PF03288">
    <property type="entry name" value="Pox_D5"/>
    <property type="match status" value="1"/>
</dbReference>
<dbReference type="KEGG" id="mpeg:HV560_07755"/>
<dbReference type="InterPro" id="IPR014015">
    <property type="entry name" value="Helicase_SF3_DNA-vir"/>
</dbReference>
<feature type="domain" description="SF3 helicase" evidence="5">
    <location>
        <begin position="278"/>
        <end position="431"/>
    </location>
</feature>
<dbReference type="InterPro" id="IPR036388">
    <property type="entry name" value="WH-like_DNA-bd_sf"/>
</dbReference>
<dbReference type="Proteomes" id="UP000509784">
    <property type="component" value="Chromosome"/>
</dbReference>
<evidence type="ECO:0000313" key="7">
    <source>
        <dbReference type="Proteomes" id="UP000509784"/>
    </source>
</evidence>
<accession>A0ABD7A8U3</accession>
<dbReference type="PROSITE" id="PS51206">
    <property type="entry name" value="SF3_HELICASE_1"/>
    <property type="match status" value="1"/>
</dbReference>
<keyword evidence="1" id="KW-0547">Nucleotide-binding</keyword>
<dbReference type="SMART" id="SM00885">
    <property type="entry name" value="D5_N"/>
    <property type="match status" value="1"/>
</dbReference>
<dbReference type="InterPro" id="IPR004968">
    <property type="entry name" value="DNA_primase/NTPase_C"/>
</dbReference>